<dbReference type="GO" id="GO:0016567">
    <property type="term" value="P:protein ubiquitination"/>
    <property type="evidence" value="ECO:0007669"/>
    <property type="project" value="InterPro"/>
</dbReference>
<evidence type="ECO:0000256" key="2">
    <source>
        <dbReference type="ARBA" id="ARBA00022553"/>
    </source>
</evidence>
<dbReference type="InterPro" id="IPR001841">
    <property type="entry name" value="Znf_RING"/>
</dbReference>
<reference evidence="12 13" key="1">
    <citation type="journal article" date="2018" name="Mol. Plant">
        <title>The genome of Artemisia annua provides insight into the evolution of Asteraceae family and artemisinin biosynthesis.</title>
        <authorList>
            <person name="Shen Q."/>
            <person name="Zhang L."/>
            <person name="Liao Z."/>
            <person name="Wang S."/>
            <person name="Yan T."/>
            <person name="Shi P."/>
            <person name="Liu M."/>
            <person name="Fu X."/>
            <person name="Pan Q."/>
            <person name="Wang Y."/>
            <person name="Lv Z."/>
            <person name="Lu X."/>
            <person name="Zhang F."/>
            <person name="Jiang W."/>
            <person name="Ma Y."/>
            <person name="Chen M."/>
            <person name="Hao X."/>
            <person name="Li L."/>
            <person name="Tang Y."/>
            <person name="Lv G."/>
            <person name="Zhou Y."/>
            <person name="Sun X."/>
            <person name="Brodelius P.E."/>
            <person name="Rose J.K.C."/>
            <person name="Tang K."/>
        </authorList>
    </citation>
    <scope>NUCLEOTIDE SEQUENCE [LARGE SCALE GENOMIC DNA]</scope>
    <source>
        <strain evidence="13">cv. Huhao1</strain>
        <tissue evidence="12">Leaf</tissue>
    </source>
</reference>
<dbReference type="CDD" id="cd16450">
    <property type="entry name" value="mRING-C3HGC3_RFWD3"/>
    <property type="match status" value="1"/>
</dbReference>
<evidence type="ECO:0000259" key="11">
    <source>
        <dbReference type="PROSITE" id="PS50089"/>
    </source>
</evidence>
<keyword evidence="13" id="KW-1185">Reference proteome</keyword>
<dbReference type="GO" id="GO:0003677">
    <property type="term" value="F:DNA binding"/>
    <property type="evidence" value="ECO:0007669"/>
    <property type="project" value="UniProtKB-KW"/>
</dbReference>
<keyword evidence="5" id="KW-0862">Zinc</keyword>
<dbReference type="PANTHER" id="PTHR16047:SF13">
    <property type="entry name" value="E3 UBIQUITIN-PROTEIN LIGASE RFWD3"/>
    <property type="match status" value="1"/>
</dbReference>
<keyword evidence="8" id="KW-0539">Nucleus</keyword>
<keyword evidence="9" id="KW-0863">Zinc-finger</keyword>
<feature type="compositionally biased region" description="Low complexity" evidence="10">
    <location>
        <begin position="200"/>
        <end position="241"/>
    </location>
</feature>
<dbReference type="PANTHER" id="PTHR16047">
    <property type="entry name" value="RFWD3 PROTEIN"/>
    <property type="match status" value="1"/>
</dbReference>
<keyword evidence="3" id="KW-0479">Metal-binding</keyword>
<keyword evidence="2" id="KW-0597">Phosphoprotein</keyword>
<comment type="subcellular location">
    <subcellularLocation>
        <location evidence="1">Nucleus</location>
    </subcellularLocation>
</comment>
<organism evidence="12 13">
    <name type="scientific">Artemisia annua</name>
    <name type="common">Sweet wormwood</name>
    <dbReference type="NCBI Taxonomy" id="35608"/>
    <lineage>
        <taxon>Eukaryota</taxon>
        <taxon>Viridiplantae</taxon>
        <taxon>Streptophyta</taxon>
        <taxon>Embryophyta</taxon>
        <taxon>Tracheophyta</taxon>
        <taxon>Spermatophyta</taxon>
        <taxon>Magnoliopsida</taxon>
        <taxon>eudicotyledons</taxon>
        <taxon>Gunneridae</taxon>
        <taxon>Pentapetalae</taxon>
        <taxon>asterids</taxon>
        <taxon>campanulids</taxon>
        <taxon>Asterales</taxon>
        <taxon>Asteraceae</taxon>
        <taxon>Asteroideae</taxon>
        <taxon>Anthemideae</taxon>
        <taxon>Artemisiinae</taxon>
        <taxon>Artemisia</taxon>
    </lineage>
</organism>
<feature type="compositionally biased region" description="Low complexity" evidence="10">
    <location>
        <begin position="60"/>
        <end position="78"/>
    </location>
</feature>
<dbReference type="InterPro" id="IPR000684">
    <property type="entry name" value="RNA_pol_II_repeat_euk"/>
</dbReference>
<protein>
    <submittedName>
        <fullName evidence="12">RNA polymerase II largest subunit</fullName>
    </submittedName>
</protein>
<dbReference type="OrthoDB" id="5600418at2759"/>
<dbReference type="SUPFAM" id="SSF57850">
    <property type="entry name" value="RING/U-box"/>
    <property type="match status" value="1"/>
</dbReference>
<dbReference type="Pfam" id="PF13639">
    <property type="entry name" value="zf-RING_2"/>
    <property type="match status" value="1"/>
</dbReference>
<feature type="compositionally biased region" description="Low complexity" evidence="10">
    <location>
        <begin position="126"/>
        <end position="142"/>
    </location>
</feature>
<evidence type="ECO:0000256" key="1">
    <source>
        <dbReference type="ARBA" id="ARBA00004123"/>
    </source>
</evidence>
<evidence type="ECO:0000256" key="10">
    <source>
        <dbReference type="SAM" id="MobiDB-lite"/>
    </source>
</evidence>
<dbReference type="GO" id="GO:0036297">
    <property type="term" value="P:interstrand cross-link repair"/>
    <property type="evidence" value="ECO:0007669"/>
    <property type="project" value="InterPro"/>
</dbReference>
<dbReference type="AlphaFoldDB" id="A0A2U1KJ31"/>
<dbReference type="GO" id="GO:0004842">
    <property type="term" value="F:ubiquitin-protein transferase activity"/>
    <property type="evidence" value="ECO:0007669"/>
    <property type="project" value="InterPro"/>
</dbReference>
<proteinExistence type="predicted"/>
<evidence type="ECO:0000313" key="12">
    <source>
        <dbReference type="EMBL" id="PWA36777.1"/>
    </source>
</evidence>
<dbReference type="STRING" id="35608.A0A2U1KJ31"/>
<evidence type="ECO:0000256" key="9">
    <source>
        <dbReference type="PROSITE-ProRule" id="PRU00175"/>
    </source>
</evidence>
<gene>
    <name evidence="12" type="ORF">CTI12_AA596610</name>
</gene>
<dbReference type="GO" id="GO:0008270">
    <property type="term" value="F:zinc ion binding"/>
    <property type="evidence" value="ECO:0007669"/>
    <property type="project" value="UniProtKB-KW"/>
</dbReference>
<evidence type="ECO:0000256" key="3">
    <source>
        <dbReference type="ARBA" id="ARBA00022723"/>
    </source>
</evidence>
<feature type="region of interest" description="Disordered" evidence="10">
    <location>
        <begin position="60"/>
        <end position="150"/>
    </location>
</feature>
<feature type="compositionally biased region" description="Low complexity" evidence="10">
    <location>
        <begin position="91"/>
        <end position="108"/>
    </location>
</feature>
<dbReference type="Gene3D" id="3.30.40.10">
    <property type="entry name" value="Zinc/RING finger domain, C3HC4 (zinc finger)"/>
    <property type="match status" value="1"/>
</dbReference>
<feature type="region of interest" description="Disordered" evidence="10">
    <location>
        <begin position="181"/>
        <end position="257"/>
    </location>
</feature>
<accession>A0A2U1KJ31</accession>
<dbReference type="Proteomes" id="UP000245207">
    <property type="component" value="Unassembled WGS sequence"/>
</dbReference>
<dbReference type="InterPro" id="IPR037381">
    <property type="entry name" value="RFWD3"/>
</dbReference>
<dbReference type="GO" id="GO:0006366">
    <property type="term" value="P:transcription by RNA polymerase II"/>
    <property type="evidence" value="ECO:0007669"/>
    <property type="project" value="InterPro"/>
</dbReference>
<evidence type="ECO:0000256" key="6">
    <source>
        <dbReference type="ARBA" id="ARBA00023125"/>
    </source>
</evidence>
<evidence type="ECO:0000256" key="7">
    <source>
        <dbReference type="ARBA" id="ARBA00023163"/>
    </source>
</evidence>
<dbReference type="SMART" id="SM00184">
    <property type="entry name" value="RING"/>
    <property type="match status" value="1"/>
</dbReference>
<evidence type="ECO:0000313" key="13">
    <source>
        <dbReference type="Proteomes" id="UP000245207"/>
    </source>
</evidence>
<name>A0A2U1KJ31_ARTAN</name>
<evidence type="ECO:0000256" key="8">
    <source>
        <dbReference type="ARBA" id="ARBA00023242"/>
    </source>
</evidence>
<dbReference type="PRINTS" id="PR01217">
    <property type="entry name" value="PRICHEXTENSN"/>
</dbReference>
<feature type="domain" description="RING-type" evidence="11">
    <location>
        <begin position="273"/>
        <end position="316"/>
    </location>
</feature>
<dbReference type="InterPro" id="IPR013083">
    <property type="entry name" value="Znf_RING/FYVE/PHD"/>
</dbReference>
<sequence length="366" mass="40804">MSPVLSPTWTPYYMSDEEFNRLIMEEDVYQSPPRWTSERSLPRTYPLAWDLNLLPIGTPEPSSPAYSPTSPTYSPTSPRTWDLNLVPRGTPEPSSPTYSPTSPTYSSEHSLPIPTPTSPRYTPERSSPTYTPTSPTYSPTSPGWTPERSPTLTSMPWYVPGFTPEYEYHGYHLSNEVMEDDVYQSPPPEHYSPRTYPHATSPTYSPTSITYSLPSPTYSRTSPSYSPTSPSPGWTPESSPTLTLPGGTPEHSLPGYTPKQGNVLIEGRNNAGCSICFEDCTSDGNHQICCLPCGHAYGLSCIKKWLQGSRKCPLCNRSCTLKDVRVIYVTFLPTDDDEPLDKVINLFESDSMIEKVKMYTPKSPPL</sequence>
<dbReference type="PROSITE" id="PS50089">
    <property type="entry name" value="ZF_RING_2"/>
    <property type="match status" value="1"/>
</dbReference>
<dbReference type="PROSITE" id="PS00115">
    <property type="entry name" value="RNA_POL_II_REPEAT"/>
    <property type="match status" value="3"/>
</dbReference>
<comment type="caution">
    <text evidence="12">The sequence shown here is derived from an EMBL/GenBank/DDBJ whole genome shotgun (WGS) entry which is preliminary data.</text>
</comment>
<keyword evidence="6" id="KW-0238">DNA-binding</keyword>
<dbReference type="EMBL" id="PKPP01017678">
    <property type="protein sequence ID" value="PWA36777.1"/>
    <property type="molecule type" value="Genomic_DNA"/>
</dbReference>
<evidence type="ECO:0000256" key="4">
    <source>
        <dbReference type="ARBA" id="ARBA00022737"/>
    </source>
</evidence>
<dbReference type="GO" id="GO:0005634">
    <property type="term" value="C:nucleus"/>
    <property type="evidence" value="ECO:0007669"/>
    <property type="project" value="UniProtKB-SubCell"/>
</dbReference>
<keyword evidence="7" id="KW-0804">Transcription</keyword>
<keyword evidence="4" id="KW-0677">Repeat</keyword>
<evidence type="ECO:0000256" key="5">
    <source>
        <dbReference type="ARBA" id="ARBA00022833"/>
    </source>
</evidence>